<dbReference type="InterPro" id="IPR021345">
    <property type="entry name" value="DUF2961"/>
</dbReference>
<dbReference type="EMBL" id="ADEG01000030">
    <property type="protein sequence ID" value="EFA92871.1"/>
    <property type="molecule type" value="Genomic_DNA"/>
</dbReference>
<keyword evidence="1" id="KW-0732">Signal</keyword>
<dbReference type="Pfam" id="PF11175">
    <property type="entry name" value="DUF2961"/>
    <property type="match status" value="1"/>
</dbReference>
<feature type="chain" id="PRO_5003027566" description="DUF2961 domain-containing protein" evidence="1">
    <location>
        <begin position="23"/>
        <end position="642"/>
    </location>
</feature>
<dbReference type="Proteomes" id="UP000005283">
    <property type="component" value="Unassembled WGS sequence"/>
</dbReference>
<comment type="caution">
    <text evidence="2">The sequence shown here is derived from an EMBL/GenBank/DDBJ whole genome shotgun (WGS) entry which is preliminary data.</text>
</comment>
<evidence type="ECO:0000313" key="3">
    <source>
        <dbReference type="Proteomes" id="UP000005283"/>
    </source>
</evidence>
<feature type="signal peptide" evidence="1">
    <location>
        <begin position="1"/>
        <end position="22"/>
    </location>
</feature>
<accession>D1W3J3</accession>
<organism evidence="2 3">
    <name type="scientific">Hoylesella buccalis ATCC 35310</name>
    <dbReference type="NCBI Taxonomy" id="679190"/>
    <lineage>
        <taxon>Bacteria</taxon>
        <taxon>Pseudomonadati</taxon>
        <taxon>Bacteroidota</taxon>
        <taxon>Bacteroidia</taxon>
        <taxon>Bacteroidales</taxon>
        <taxon>Prevotellaceae</taxon>
        <taxon>Hoylesella</taxon>
    </lineage>
</organism>
<proteinExistence type="predicted"/>
<evidence type="ECO:0008006" key="4">
    <source>
        <dbReference type="Google" id="ProtNLM"/>
    </source>
</evidence>
<evidence type="ECO:0000313" key="2">
    <source>
        <dbReference type="EMBL" id="EFA92871.1"/>
    </source>
</evidence>
<gene>
    <name evidence="2" type="ORF">HMPREF0650_2062</name>
</gene>
<protein>
    <recommendedName>
        <fullName evidence="4">DUF2961 domain-containing protein</fullName>
    </recommendedName>
</protein>
<dbReference type="Gene3D" id="2.60.120.1390">
    <property type="match status" value="2"/>
</dbReference>
<dbReference type="RefSeq" id="WP_004348035.1">
    <property type="nucleotide sequence ID" value="NZ_ADEG01000030.1"/>
</dbReference>
<evidence type="ECO:0000256" key="1">
    <source>
        <dbReference type="SAM" id="SignalP"/>
    </source>
</evidence>
<dbReference type="eggNOG" id="COG4733">
    <property type="taxonomic scope" value="Bacteria"/>
</dbReference>
<name>D1W3J3_9BACT</name>
<reference evidence="2 3" key="1">
    <citation type="submission" date="2009-12" db="EMBL/GenBank/DDBJ databases">
        <title>Genome Sequence of Prevotella buccalis ATCC 35310.</title>
        <authorList>
            <person name="Durkin A.S."/>
            <person name="Madupu R."/>
            <person name="Torralba M."/>
            <person name="Methe B."/>
            <person name="Sutton G."/>
            <person name="Strausberg R.L."/>
            <person name="Nelson K.E."/>
        </authorList>
    </citation>
    <scope>NUCLEOTIDE SEQUENCE [LARGE SCALE GENOMIC DNA]</scope>
    <source>
        <strain evidence="2 3">ATCC 35310</strain>
    </source>
</reference>
<keyword evidence="3" id="KW-1185">Reference proteome</keyword>
<sequence>MTKLFKLFSLAWLLFAPLTVFSQEKYRWADELSLLKSIDKLPQYRTGSYVESFSSYDRTHGNDDGFAGTYSFLRKEGDKLVIAEMKGPGVIDRIWTPTPNETMLYFYFDGNKKPGLQIKFSDLFSGKVYPFVKPVCGNEVGGYYCYVPITYKKSCKIVYDGPKLEFIQIGYRNLTTKKVETYNGQFTQQDKQLLQEVCDLWNANEYKMSLFTQGKSSDIKTMEKEITLQPGETVNCFSLDTPGRIVGMEIDGGTALEGDNKDVILSASWDGESIEAIYSPLQDFFGYAFGRGAMRSLLMGKQGNNNYCFLPMPFDHSAKVNLIYKKRNEYQPTIIAKVKIHYNQQGRAKDEGKFYSVWSRQKTPIGTYHTFLHTKAKGHYVGTILQSQGLRPGMTLFFEGDDSTHVDGKMRLHGTGSEDYFNGGWYALLDRWDRGISLPIHGSLDYSLPMARTGGYRFHISDKMSFEKEIYHGMEHGGQNNDFPVDYISVAMFYADRPLTTKQEPQGELLKVYKPTTHIYFPQLFEMTIGGDMNISSDHGTVMTTNNQGETRIMLSHVPDGKYKVLIDYTTFPDGADFQVWQRQKQLSDWISAKTAEREEKNRLHVGDIDLTQQTNSITFRVKKNGGTSKFGLRLITLERVN</sequence>
<dbReference type="AlphaFoldDB" id="D1W3J3"/>
<dbReference type="STRING" id="679190.HMPREF0650_2062"/>